<sequence length="131" mass="14419">MSHAYSSGALSSWSTGLFGCFSDVPNCCLTIFCPCITFGRIAEIVDDGNTSCGRACAVHALTGWLISCLYRSKMRKQYMLKRSPCDDCLVHLFCGRCALCQEYRELHIRGYDKQNRGGTMAVPKPGGGMSR</sequence>
<reference evidence="1" key="1">
    <citation type="submission" date="2023-02" db="EMBL/GenBank/DDBJ databases">
        <title>Genome of toxic invasive species Heracleum sosnowskyi carries increased number of genes despite the absence of recent whole-genome duplications.</title>
        <authorList>
            <person name="Schelkunov M."/>
            <person name="Shtratnikova V."/>
            <person name="Makarenko M."/>
            <person name="Klepikova A."/>
            <person name="Omelchenko D."/>
            <person name="Novikova G."/>
            <person name="Obukhova E."/>
            <person name="Bogdanov V."/>
            <person name="Penin A."/>
            <person name="Logacheva M."/>
        </authorList>
    </citation>
    <scope>NUCLEOTIDE SEQUENCE</scope>
    <source>
        <strain evidence="1">Hsosn_3</strain>
        <tissue evidence="1">Leaf</tissue>
    </source>
</reference>
<proteinExistence type="predicted"/>
<name>A0AAD8IMF7_9APIA</name>
<dbReference type="Proteomes" id="UP001237642">
    <property type="component" value="Unassembled WGS sequence"/>
</dbReference>
<protein>
    <submittedName>
        <fullName evidence="1">Plant cadmium resistance 2</fullName>
    </submittedName>
</protein>
<dbReference type="NCBIfam" id="TIGR01571">
    <property type="entry name" value="A_thal_Cys_rich"/>
    <property type="match status" value="1"/>
</dbReference>
<evidence type="ECO:0000313" key="2">
    <source>
        <dbReference type="Proteomes" id="UP001237642"/>
    </source>
</evidence>
<dbReference type="PANTHER" id="PTHR15907">
    <property type="entry name" value="DUF614 FAMILY PROTEIN-RELATED"/>
    <property type="match status" value="1"/>
</dbReference>
<reference evidence="1" key="2">
    <citation type="submission" date="2023-05" db="EMBL/GenBank/DDBJ databases">
        <authorList>
            <person name="Schelkunov M.I."/>
        </authorList>
    </citation>
    <scope>NUCLEOTIDE SEQUENCE</scope>
    <source>
        <strain evidence="1">Hsosn_3</strain>
        <tissue evidence="1">Leaf</tissue>
    </source>
</reference>
<keyword evidence="2" id="KW-1185">Reference proteome</keyword>
<organism evidence="1 2">
    <name type="scientific">Heracleum sosnowskyi</name>
    <dbReference type="NCBI Taxonomy" id="360622"/>
    <lineage>
        <taxon>Eukaryota</taxon>
        <taxon>Viridiplantae</taxon>
        <taxon>Streptophyta</taxon>
        <taxon>Embryophyta</taxon>
        <taxon>Tracheophyta</taxon>
        <taxon>Spermatophyta</taxon>
        <taxon>Magnoliopsida</taxon>
        <taxon>eudicotyledons</taxon>
        <taxon>Gunneridae</taxon>
        <taxon>Pentapetalae</taxon>
        <taxon>asterids</taxon>
        <taxon>campanulids</taxon>
        <taxon>Apiales</taxon>
        <taxon>Apiaceae</taxon>
        <taxon>Apioideae</taxon>
        <taxon>apioid superclade</taxon>
        <taxon>Tordylieae</taxon>
        <taxon>Tordyliinae</taxon>
        <taxon>Heracleum</taxon>
    </lineage>
</organism>
<dbReference type="Pfam" id="PF04749">
    <property type="entry name" value="PLAC8"/>
    <property type="match status" value="1"/>
</dbReference>
<evidence type="ECO:0000313" key="1">
    <source>
        <dbReference type="EMBL" id="KAK1387042.1"/>
    </source>
</evidence>
<dbReference type="EMBL" id="JAUIZM010000004">
    <property type="protein sequence ID" value="KAK1387042.1"/>
    <property type="molecule type" value="Genomic_DNA"/>
</dbReference>
<accession>A0AAD8IMF7</accession>
<gene>
    <name evidence="1" type="ORF">POM88_015220</name>
</gene>
<dbReference type="AlphaFoldDB" id="A0AAD8IMF7"/>
<comment type="caution">
    <text evidence="1">The sequence shown here is derived from an EMBL/GenBank/DDBJ whole genome shotgun (WGS) entry which is preliminary data.</text>
</comment>
<dbReference type="InterPro" id="IPR006461">
    <property type="entry name" value="PLAC_motif_containing"/>
</dbReference>